<dbReference type="Pfam" id="PF20505">
    <property type="entry name" value="DUF6731"/>
    <property type="match status" value="1"/>
</dbReference>
<protein>
    <submittedName>
        <fullName evidence="1">Uncharacterized protein</fullName>
    </submittedName>
</protein>
<organism evidence="1 2">
    <name type="scientific">Sutcliffiella horikoshii</name>
    <dbReference type="NCBI Taxonomy" id="79883"/>
    <lineage>
        <taxon>Bacteria</taxon>
        <taxon>Bacillati</taxon>
        <taxon>Bacillota</taxon>
        <taxon>Bacilli</taxon>
        <taxon>Bacillales</taxon>
        <taxon>Bacillaceae</taxon>
        <taxon>Sutcliffiella</taxon>
    </lineage>
</organism>
<proteinExistence type="predicted"/>
<sequence>MATKEVKFDYFLVKTPGQTHDVFDQNLINENQLINKTEVDVFGYTLRIGSMRKLKRNISLPDLVDNYLWVVSVERINLTDEAYVGKKGKAGRATYAANPDEGPLSDTVFLYDPKTAVIIVQRARGGVNQSGMINYISKLCKVDEVELEVMIDPKVLDKLDKIPMVKSIEYSIATPTQLGEYKDDQRGIFGDIKLAKLLGGSNLKLVIGADKNEYLETKKAIEKVKMILKTSQKVSVMKVNGTKDGEEEILDLINKRIQYKERINPGRGKKVSYVHIMDTIENAYRSREKIIIDYTK</sequence>
<name>A0A5D4SXV0_9BACI</name>
<gene>
    <name evidence="1" type="ORF">FZC76_16070</name>
</gene>
<dbReference type="Proteomes" id="UP000322524">
    <property type="component" value="Unassembled WGS sequence"/>
</dbReference>
<reference evidence="1 2" key="1">
    <citation type="submission" date="2019-08" db="EMBL/GenBank/DDBJ databases">
        <title>Bacillus genomes from the desert of Cuatro Cienegas, Coahuila.</title>
        <authorList>
            <person name="Olmedo-Alvarez G."/>
        </authorList>
    </citation>
    <scope>NUCLEOTIDE SEQUENCE [LARGE SCALE GENOMIC DNA]</scope>
    <source>
        <strain evidence="1 2">CH28_1T</strain>
    </source>
</reference>
<evidence type="ECO:0000313" key="2">
    <source>
        <dbReference type="Proteomes" id="UP000322524"/>
    </source>
</evidence>
<dbReference type="AlphaFoldDB" id="A0A5D4SXV0"/>
<accession>A0A5D4SXV0</accession>
<evidence type="ECO:0000313" key="1">
    <source>
        <dbReference type="EMBL" id="TYS67042.1"/>
    </source>
</evidence>
<dbReference type="OrthoDB" id="2988737at2"/>
<comment type="caution">
    <text evidence="1">The sequence shown here is derived from an EMBL/GenBank/DDBJ whole genome shotgun (WGS) entry which is preliminary data.</text>
</comment>
<dbReference type="InterPro" id="IPR046618">
    <property type="entry name" value="DUF6731"/>
</dbReference>
<dbReference type="RefSeq" id="WP_148989184.1">
    <property type="nucleotide sequence ID" value="NZ_VTEV01000006.1"/>
</dbReference>
<dbReference type="EMBL" id="VTEV01000006">
    <property type="protein sequence ID" value="TYS67042.1"/>
    <property type="molecule type" value="Genomic_DNA"/>
</dbReference>